<dbReference type="InterPro" id="IPR036259">
    <property type="entry name" value="MFS_trans_sf"/>
</dbReference>
<dbReference type="InterPro" id="IPR020846">
    <property type="entry name" value="MFS_dom"/>
</dbReference>
<keyword evidence="5 6" id="KW-0472">Membrane</keyword>
<sequence>MDGIKMSDKILKNTKLLYMIVFMTMLNLFAPIEVIYIQNKGIPISVISILNLTVPLSCALLEIPTGIIGDIVGRKRILIFSQIAFLSSSIVLLFANTAIGFFAVYILEGLGWSLFSGNNDAIIVEQAIGKKVNIGKQLAFFYSGITLGSIISGIINSSCSFILKDIDFKLFIYFFAVFRSIAFIISFFVKIDINAERNGYSNPLQIFKRSFEIIKKNGEGISLIFYESTGRLTFYLPVIIQPLLYKQGINIFYFGIIYTSSQMITFMIQRKADCIIGYFGRKKVLKYSPIILSLGLLFILANSTYYIILGMFLIQAISPLRHQSLEMKKNEMVNNDIRATYLSTISFCVLILNTIMLTGIGILLEYNLLIGMIILIMLVVSIGLYTEKNFLELRS</sequence>
<dbReference type="PANTHER" id="PTHR23530">
    <property type="entry name" value="TRANSPORT PROTEIN-RELATED"/>
    <property type="match status" value="1"/>
</dbReference>
<evidence type="ECO:0000259" key="7">
    <source>
        <dbReference type="PROSITE" id="PS50850"/>
    </source>
</evidence>
<dbReference type="GO" id="GO:0005886">
    <property type="term" value="C:plasma membrane"/>
    <property type="evidence" value="ECO:0007669"/>
    <property type="project" value="UniProtKB-SubCell"/>
</dbReference>
<proteinExistence type="predicted"/>
<evidence type="ECO:0000256" key="6">
    <source>
        <dbReference type="SAM" id="Phobius"/>
    </source>
</evidence>
<evidence type="ECO:0000256" key="4">
    <source>
        <dbReference type="ARBA" id="ARBA00022989"/>
    </source>
</evidence>
<dbReference type="AlphaFoldDB" id="A0A6N7X490"/>
<dbReference type="PANTHER" id="PTHR23530:SF1">
    <property type="entry name" value="PERMEASE, MAJOR FACILITATOR SUPERFAMILY-RELATED"/>
    <property type="match status" value="1"/>
</dbReference>
<feature type="transmembrane region" description="Helical" evidence="6">
    <location>
        <begin position="290"/>
        <end position="317"/>
    </location>
</feature>
<dbReference type="GO" id="GO:0022857">
    <property type="term" value="F:transmembrane transporter activity"/>
    <property type="evidence" value="ECO:0007669"/>
    <property type="project" value="InterPro"/>
</dbReference>
<dbReference type="InterPro" id="IPR053160">
    <property type="entry name" value="MFS_DHA3_Transporter"/>
</dbReference>
<feature type="transmembrane region" description="Helical" evidence="6">
    <location>
        <begin position="139"/>
        <end position="163"/>
    </location>
</feature>
<dbReference type="EMBL" id="VUNE01000004">
    <property type="protein sequence ID" value="MST62871.1"/>
    <property type="molecule type" value="Genomic_DNA"/>
</dbReference>
<dbReference type="InterPro" id="IPR011701">
    <property type="entry name" value="MFS"/>
</dbReference>
<feature type="transmembrane region" description="Helical" evidence="6">
    <location>
        <begin position="337"/>
        <end position="359"/>
    </location>
</feature>
<gene>
    <name evidence="8" type="ORF">FYJ71_07800</name>
</gene>
<feature type="transmembrane region" description="Helical" evidence="6">
    <location>
        <begin position="366"/>
        <end position="385"/>
    </location>
</feature>
<protein>
    <submittedName>
        <fullName evidence="8">MFS transporter</fullName>
    </submittedName>
</protein>
<keyword evidence="4 6" id="KW-1133">Transmembrane helix</keyword>
<evidence type="ECO:0000256" key="2">
    <source>
        <dbReference type="ARBA" id="ARBA00022448"/>
    </source>
</evidence>
<comment type="subcellular location">
    <subcellularLocation>
        <location evidence="1">Cell membrane</location>
        <topology evidence="1">Multi-pass membrane protein</topology>
    </subcellularLocation>
</comment>
<organism evidence="8 9">
    <name type="scientific">Peptostreptococcus porci</name>
    <dbReference type="NCBI Taxonomy" id="2652282"/>
    <lineage>
        <taxon>Bacteria</taxon>
        <taxon>Bacillati</taxon>
        <taxon>Bacillota</taxon>
        <taxon>Clostridia</taxon>
        <taxon>Peptostreptococcales</taxon>
        <taxon>Peptostreptococcaceae</taxon>
        <taxon>Peptostreptococcus</taxon>
    </lineage>
</organism>
<evidence type="ECO:0000313" key="8">
    <source>
        <dbReference type="EMBL" id="MST62871.1"/>
    </source>
</evidence>
<accession>A0A6N7X490</accession>
<comment type="caution">
    <text evidence="8">The sequence shown here is derived from an EMBL/GenBank/DDBJ whole genome shotgun (WGS) entry which is preliminary data.</text>
</comment>
<feature type="transmembrane region" description="Helical" evidence="6">
    <location>
        <begin position="251"/>
        <end position="269"/>
    </location>
</feature>
<dbReference type="Gene3D" id="1.20.1250.20">
    <property type="entry name" value="MFS general substrate transporter like domains"/>
    <property type="match status" value="1"/>
</dbReference>
<dbReference type="PROSITE" id="PS50850">
    <property type="entry name" value="MFS"/>
    <property type="match status" value="1"/>
</dbReference>
<dbReference type="Pfam" id="PF07690">
    <property type="entry name" value="MFS_1"/>
    <property type="match status" value="1"/>
</dbReference>
<feature type="transmembrane region" description="Helical" evidence="6">
    <location>
        <begin position="170"/>
        <end position="189"/>
    </location>
</feature>
<feature type="transmembrane region" description="Helical" evidence="6">
    <location>
        <begin position="42"/>
        <end position="63"/>
    </location>
</feature>
<name>A0A6N7X490_9FIRM</name>
<feature type="transmembrane region" description="Helical" evidence="6">
    <location>
        <begin position="16"/>
        <end position="36"/>
    </location>
</feature>
<reference evidence="8 9" key="1">
    <citation type="submission" date="2019-08" db="EMBL/GenBank/DDBJ databases">
        <title>In-depth cultivation of the pig gut microbiome towards novel bacterial diversity and tailored functional studies.</title>
        <authorList>
            <person name="Wylensek D."/>
            <person name="Hitch T.C.A."/>
            <person name="Clavel T."/>
        </authorList>
    </citation>
    <scope>NUCLEOTIDE SEQUENCE [LARGE SCALE GENOMIC DNA]</scope>
    <source>
        <strain evidence="8 9">WCA-SAB-591-4A-A</strain>
    </source>
</reference>
<feature type="domain" description="Major facilitator superfamily (MFS) profile" evidence="7">
    <location>
        <begin position="1"/>
        <end position="389"/>
    </location>
</feature>
<feature type="transmembrane region" description="Helical" evidence="6">
    <location>
        <begin position="83"/>
        <end position="107"/>
    </location>
</feature>
<dbReference type="Proteomes" id="UP000440713">
    <property type="component" value="Unassembled WGS sequence"/>
</dbReference>
<keyword evidence="2" id="KW-0813">Transport</keyword>
<evidence type="ECO:0000256" key="3">
    <source>
        <dbReference type="ARBA" id="ARBA00022692"/>
    </source>
</evidence>
<evidence type="ECO:0000313" key="9">
    <source>
        <dbReference type="Proteomes" id="UP000440713"/>
    </source>
</evidence>
<keyword evidence="3 6" id="KW-0812">Transmembrane</keyword>
<dbReference type="SUPFAM" id="SSF103473">
    <property type="entry name" value="MFS general substrate transporter"/>
    <property type="match status" value="1"/>
</dbReference>
<evidence type="ECO:0000256" key="5">
    <source>
        <dbReference type="ARBA" id="ARBA00023136"/>
    </source>
</evidence>
<evidence type="ECO:0000256" key="1">
    <source>
        <dbReference type="ARBA" id="ARBA00004651"/>
    </source>
</evidence>
<keyword evidence="9" id="KW-1185">Reference proteome</keyword>